<evidence type="ECO:0000256" key="1">
    <source>
        <dbReference type="ARBA" id="ARBA00023125"/>
    </source>
</evidence>
<dbReference type="InterPro" id="IPR009057">
    <property type="entry name" value="Homeodomain-like_sf"/>
</dbReference>
<evidence type="ECO:0000256" key="2">
    <source>
        <dbReference type="PROSITE-ProRule" id="PRU00335"/>
    </source>
</evidence>
<name>A0A0R1VYN4_9LACO</name>
<dbReference type="GO" id="GO:0000976">
    <property type="term" value="F:transcription cis-regulatory region binding"/>
    <property type="evidence" value="ECO:0007669"/>
    <property type="project" value="TreeGrafter"/>
</dbReference>
<proteinExistence type="predicted"/>
<evidence type="ECO:0000259" key="3">
    <source>
        <dbReference type="PROSITE" id="PS50977"/>
    </source>
</evidence>
<evidence type="ECO:0000313" key="4">
    <source>
        <dbReference type="EMBL" id="KRM10447.1"/>
    </source>
</evidence>
<dbReference type="PANTHER" id="PTHR30055:SF226">
    <property type="entry name" value="HTH-TYPE TRANSCRIPTIONAL REGULATOR PKSA"/>
    <property type="match status" value="1"/>
</dbReference>
<dbReference type="PRINTS" id="PR00455">
    <property type="entry name" value="HTHTETR"/>
</dbReference>
<accession>A0A0R1VYN4</accession>
<dbReference type="PROSITE" id="PS50977">
    <property type="entry name" value="HTH_TETR_2"/>
    <property type="match status" value="1"/>
</dbReference>
<dbReference type="InterPro" id="IPR036271">
    <property type="entry name" value="Tet_transcr_reg_TetR-rel_C_sf"/>
</dbReference>
<dbReference type="STRING" id="1423735.FC15_GL001424"/>
<protein>
    <submittedName>
        <fullName evidence="4">Putative transcription regulator (Putative)</fullName>
    </submittedName>
</protein>
<gene>
    <name evidence="4" type="ORF">FC15_GL001424</name>
</gene>
<dbReference type="InterPro" id="IPR050109">
    <property type="entry name" value="HTH-type_TetR-like_transc_reg"/>
</dbReference>
<feature type="DNA-binding region" description="H-T-H motif" evidence="2">
    <location>
        <begin position="34"/>
        <end position="53"/>
    </location>
</feature>
<dbReference type="PANTHER" id="PTHR30055">
    <property type="entry name" value="HTH-TYPE TRANSCRIPTIONAL REGULATOR RUTR"/>
    <property type="match status" value="1"/>
</dbReference>
<sequence>MKKVGRLARDPEKEKRIIDESMAEFAAHGYHQTRIEDIAEKAAVSKGLVFKYYQSKAHLYFVVLKEAAARVMAVADLHVWQDSEDLVAMVVNATQYKIKLQLTYQVEFKVLLDAYVRIKQLPEEAREFMQKGLMNNLDLRNQLSMPVLDRLKLKPGVRKEDVYEMLTMLEDSYATKIQQYLLAHPKMDRVEEMDELIETLARYLRIFEHGFMAE</sequence>
<comment type="caution">
    <text evidence="4">The sequence shown here is derived from an EMBL/GenBank/DDBJ whole genome shotgun (WGS) entry which is preliminary data.</text>
</comment>
<dbReference type="Proteomes" id="UP000051315">
    <property type="component" value="Unassembled WGS sequence"/>
</dbReference>
<dbReference type="SUPFAM" id="SSF48498">
    <property type="entry name" value="Tetracyclin repressor-like, C-terminal domain"/>
    <property type="match status" value="1"/>
</dbReference>
<dbReference type="Gene3D" id="1.10.10.60">
    <property type="entry name" value="Homeodomain-like"/>
    <property type="match status" value="1"/>
</dbReference>
<organism evidence="4 5">
    <name type="scientific">Lapidilactobacillus concavus DSM 17758</name>
    <dbReference type="NCBI Taxonomy" id="1423735"/>
    <lineage>
        <taxon>Bacteria</taxon>
        <taxon>Bacillati</taxon>
        <taxon>Bacillota</taxon>
        <taxon>Bacilli</taxon>
        <taxon>Lactobacillales</taxon>
        <taxon>Lactobacillaceae</taxon>
        <taxon>Lapidilactobacillus</taxon>
    </lineage>
</organism>
<reference evidence="4 5" key="1">
    <citation type="journal article" date="2015" name="Genome Announc.">
        <title>Expanding the biotechnology potential of lactobacilli through comparative genomics of 213 strains and associated genera.</title>
        <authorList>
            <person name="Sun Z."/>
            <person name="Harris H.M."/>
            <person name="McCann A."/>
            <person name="Guo C."/>
            <person name="Argimon S."/>
            <person name="Zhang W."/>
            <person name="Yang X."/>
            <person name="Jeffery I.B."/>
            <person name="Cooney J.C."/>
            <person name="Kagawa T.F."/>
            <person name="Liu W."/>
            <person name="Song Y."/>
            <person name="Salvetti E."/>
            <person name="Wrobel A."/>
            <person name="Rasinkangas P."/>
            <person name="Parkhill J."/>
            <person name="Rea M.C."/>
            <person name="O'Sullivan O."/>
            <person name="Ritari J."/>
            <person name="Douillard F.P."/>
            <person name="Paul Ross R."/>
            <person name="Yang R."/>
            <person name="Briner A.E."/>
            <person name="Felis G.E."/>
            <person name="de Vos W.M."/>
            <person name="Barrangou R."/>
            <person name="Klaenhammer T.R."/>
            <person name="Caufield P.W."/>
            <person name="Cui Y."/>
            <person name="Zhang H."/>
            <person name="O'Toole P.W."/>
        </authorList>
    </citation>
    <scope>NUCLEOTIDE SEQUENCE [LARGE SCALE GENOMIC DNA]</scope>
    <source>
        <strain evidence="4 5">DSM 17758</strain>
    </source>
</reference>
<dbReference type="Pfam" id="PF00440">
    <property type="entry name" value="TetR_N"/>
    <property type="match status" value="1"/>
</dbReference>
<keyword evidence="1 2" id="KW-0238">DNA-binding</keyword>
<dbReference type="SUPFAM" id="SSF46689">
    <property type="entry name" value="Homeodomain-like"/>
    <property type="match status" value="1"/>
</dbReference>
<dbReference type="GO" id="GO:0003700">
    <property type="term" value="F:DNA-binding transcription factor activity"/>
    <property type="evidence" value="ECO:0007669"/>
    <property type="project" value="TreeGrafter"/>
</dbReference>
<dbReference type="PATRIC" id="fig|1423735.3.peg.1472"/>
<dbReference type="InterPro" id="IPR001647">
    <property type="entry name" value="HTH_TetR"/>
</dbReference>
<dbReference type="EMBL" id="AZFX01000038">
    <property type="protein sequence ID" value="KRM10447.1"/>
    <property type="molecule type" value="Genomic_DNA"/>
</dbReference>
<evidence type="ECO:0000313" key="5">
    <source>
        <dbReference type="Proteomes" id="UP000051315"/>
    </source>
</evidence>
<keyword evidence="5" id="KW-1185">Reference proteome</keyword>
<dbReference type="RefSeq" id="WP_057824278.1">
    <property type="nucleotide sequence ID" value="NZ_AZFX01000038.1"/>
</dbReference>
<dbReference type="Gene3D" id="1.10.357.10">
    <property type="entry name" value="Tetracycline Repressor, domain 2"/>
    <property type="match status" value="1"/>
</dbReference>
<feature type="domain" description="HTH tetR-type" evidence="3">
    <location>
        <begin position="11"/>
        <end position="71"/>
    </location>
</feature>
<dbReference type="OrthoDB" id="9780939at2"/>
<dbReference type="AlphaFoldDB" id="A0A0R1VYN4"/>